<evidence type="ECO:0000313" key="2">
    <source>
        <dbReference type="EMBL" id="KAG2597911.1"/>
    </source>
</evidence>
<sequence>FTVILPPGAFDYDDAAAFDSDDSSNTQTETDPADDIRRHYKVPVPRGPALRVSLREDGTFLWPICPGLAHRWRRLLTEVRDHVLGQANSSALRGANKKYNCHRVLARNEGWM</sequence>
<dbReference type="EMBL" id="CM029045">
    <property type="protein sequence ID" value="KAG2597911.1"/>
    <property type="molecule type" value="Genomic_DNA"/>
</dbReference>
<protein>
    <submittedName>
        <fullName evidence="2">Uncharacterized protein</fullName>
    </submittedName>
</protein>
<evidence type="ECO:0000256" key="1">
    <source>
        <dbReference type="SAM" id="MobiDB-lite"/>
    </source>
</evidence>
<dbReference type="AlphaFoldDB" id="A0A8T0SHA0"/>
<reference evidence="2" key="1">
    <citation type="submission" date="2020-05" db="EMBL/GenBank/DDBJ databases">
        <title>WGS assembly of Panicum virgatum.</title>
        <authorList>
            <person name="Lovell J.T."/>
            <person name="Jenkins J."/>
            <person name="Shu S."/>
            <person name="Juenger T.E."/>
            <person name="Schmutz J."/>
        </authorList>
    </citation>
    <scope>NUCLEOTIDE SEQUENCE</scope>
    <source>
        <strain evidence="2">AP13</strain>
    </source>
</reference>
<evidence type="ECO:0000313" key="3">
    <source>
        <dbReference type="Proteomes" id="UP000823388"/>
    </source>
</evidence>
<organism evidence="2 3">
    <name type="scientific">Panicum virgatum</name>
    <name type="common">Blackwell switchgrass</name>
    <dbReference type="NCBI Taxonomy" id="38727"/>
    <lineage>
        <taxon>Eukaryota</taxon>
        <taxon>Viridiplantae</taxon>
        <taxon>Streptophyta</taxon>
        <taxon>Embryophyta</taxon>
        <taxon>Tracheophyta</taxon>
        <taxon>Spermatophyta</taxon>
        <taxon>Magnoliopsida</taxon>
        <taxon>Liliopsida</taxon>
        <taxon>Poales</taxon>
        <taxon>Poaceae</taxon>
        <taxon>PACMAD clade</taxon>
        <taxon>Panicoideae</taxon>
        <taxon>Panicodae</taxon>
        <taxon>Paniceae</taxon>
        <taxon>Panicinae</taxon>
        <taxon>Panicum</taxon>
        <taxon>Panicum sect. Hiantes</taxon>
    </lineage>
</organism>
<keyword evidence="3" id="KW-1185">Reference proteome</keyword>
<comment type="caution">
    <text evidence="2">The sequence shown here is derived from an EMBL/GenBank/DDBJ whole genome shotgun (WGS) entry which is preliminary data.</text>
</comment>
<gene>
    <name evidence="2" type="ORF">PVAP13_5KG292114</name>
</gene>
<name>A0A8T0SHA0_PANVG</name>
<feature type="non-terminal residue" evidence="2">
    <location>
        <position position="1"/>
    </location>
</feature>
<feature type="region of interest" description="Disordered" evidence="1">
    <location>
        <begin position="14"/>
        <end position="34"/>
    </location>
</feature>
<proteinExistence type="predicted"/>
<dbReference type="Proteomes" id="UP000823388">
    <property type="component" value="Chromosome 5K"/>
</dbReference>
<accession>A0A8T0SHA0</accession>